<comment type="similarity">
    <text evidence="1">Belongs to the NAD(P)-dependent epimerase/dehydratase family.</text>
</comment>
<dbReference type="InterPro" id="IPR036291">
    <property type="entry name" value="NAD(P)-bd_dom_sf"/>
</dbReference>
<dbReference type="PANTHER" id="PTHR43000">
    <property type="entry name" value="DTDP-D-GLUCOSE 4,6-DEHYDRATASE-RELATED"/>
    <property type="match status" value="1"/>
</dbReference>
<dbReference type="OrthoDB" id="9801785at2"/>
<feature type="domain" description="NAD-dependent epimerase/dehydratase" evidence="2">
    <location>
        <begin position="17"/>
        <end position="256"/>
    </location>
</feature>
<evidence type="ECO:0000256" key="1">
    <source>
        <dbReference type="ARBA" id="ARBA00007637"/>
    </source>
</evidence>
<dbReference type="RefSeq" id="WP_090555887.1">
    <property type="nucleotide sequence ID" value="NZ_FNRA01000003.1"/>
</dbReference>
<sequence>MYESPYHIQDISSTSFLVTGGAGFIGSNLVHYLLKYGAAKVRVLDNLSTGSLKNLEEFGSNPAFEFIEGDIRDLETCKRSCSKIDYVSHQAALGSVPRSIYDPISTNQVNIDGFLNMLLSVKDEQCRRMVYAASSSTYGDSHELPKKEEQIGNPLSPYAVTKLVNELYADVFRKTYGTDSIGLRYFNVFGPKQDPGGAYAAVIPLFIRSVLTNHPPLINGDGNQTRDFTFIENVIQANVKALLFSGPLPHTVYNVACAEQITLNQLWAMLKTLGNTDPGQTYGPSRTGDIHDSLADISRIKTDLGYEPFFPVSEGIKLTLDWTKNKQ</sequence>
<dbReference type="SUPFAM" id="SSF51735">
    <property type="entry name" value="NAD(P)-binding Rossmann-fold domains"/>
    <property type="match status" value="1"/>
</dbReference>
<organism evidence="3 4">
    <name type="scientific">Pedobacter hartonius</name>
    <dbReference type="NCBI Taxonomy" id="425514"/>
    <lineage>
        <taxon>Bacteria</taxon>
        <taxon>Pseudomonadati</taxon>
        <taxon>Bacteroidota</taxon>
        <taxon>Sphingobacteriia</taxon>
        <taxon>Sphingobacteriales</taxon>
        <taxon>Sphingobacteriaceae</taxon>
        <taxon>Pedobacter</taxon>
    </lineage>
</organism>
<dbReference type="Pfam" id="PF01370">
    <property type="entry name" value="Epimerase"/>
    <property type="match status" value="1"/>
</dbReference>
<dbReference type="Gene3D" id="3.40.50.720">
    <property type="entry name" value="NAD(P)-binding Rossmann-like Domain"/>
    <property type="match status" value="1"/>
</dbReference>
<name>A0A1H4B913_9SPHI</name>
<accession>A0A1H4B913</accession>
<keyword evidence="4" id="KW-1185">Reference proteome</keyword>
<gene>
    <name evidence="3" type="ORF">SAMN05443550_103250</name>
</gene>
<evidence type="ECO:0000313" key="3">
    <source>
        <dbReference type="EMBL" id="SEA44554.1"/>
    </source>
</evidence>
<dbReference type="PRINTS" id="PR01713">
    <property type="entry name" value="NUCEPIMERASE"/>
</dbReference>
<dbReference type="AlphaFoldDB" id="A0A1H4B913"/>
<dbReference type="InterPro" id="IPR001509">
    <property type="entry name" value="Epimerase_deHydtase"/>
</dbReference>
<proteinExistence type="inferred from homology"/>
<protein>
    <submittedName>
        <fullName evidence="3">UDP-N-acetylglucosamine 4-epimerase</fullName>
    </submittedName>
</protein>
<dbReference type="STRING" id="425514.SAMN05443550_103250"/>
<dbReference type="EMBL" id="FNRA01000003">
    <property type="protein sequence ID" value="SEA44554.1"/>
    <property type="molecule type" value="Genomic_DNA"/>
</dbReference>
<evidence type="ECO:0000259" key="2">
    <source>
        <dbReference type="Pfam" id="PF01370"/>
    </source>
</evidence>
<reference evidence="3 4" key="1">
    <citation type="submission" date="2016-10" db="EMBL/GenBank/DDBJ databases">
        <authorList>
            <person name="de Groot N.N."/>
        </authorList>
    </citation>
    <scope>NUCLEOTIDE SEQUENCE [LARGE SCALE GENOMIC DNA]</scope>
    <source>
        <strain evidence="3 4">DSM 19033</strain>
    </source>
</reference>
<dbReference type="CDD" id="cd05256">
    <property type="entry name" value="UDP_AE_SDR_e"/>
    <property type="match status" value="1"/>
</dbReference>
<evidence type="ECO:0000313" key="4">
    <source>
        <dbReference type="Proteomes" id="UP000198850"/>
    </source>
</evidence>
<dbReference type="Gene3D" id="3.90.25.10">
    <property type="entry name" value="UDP-galactose 4-epimerase, domain 1"/>
    <property type="match status" value="1"/>
</dbReference>
<dbReference type="Proteomes" id="UP000198850">
    <property type="component" value="Unassembled WGS sequence"/>
</dbReference>